<feature type="domain" description="AAA+ ATPase" evidence="3">
    <location>
        <begin position="42"/>
        <end position="192"/>
    </location>
</feature>
<name>A0AAE9ZCR1_9PROT</name>
<evidence type="ECO:0000256" key="2">
    <source>
        <dbReference type="SAM" id="Phobius"/>
    </source>
</evidence>
<dbReference type="Gene3D" id="3.40.50.300">
    <property type="entry name" value="P-loop containing nucleotide triphosphate hydrolases"/>
    <property type="match status" value="1"/>
</dbReference>
<dbReference type="AlphaFoldDB" id="A0AAE9ZCR1"/>
<dbReference type="CDD" id="cd00761">
    <property type="entry name" value="Glyco_tranf_GTA_type"/>
    <property type="match status" value="1"/>
</dbReference>
<evidence type="ECO:0000313" key="4">
    <source>
        <dbReference type="EMBL" id="WDI32101.1"/>
    </source>
</evidence>
<feature type="region of interest" description="Disordered" evidence="1">
    <location>
        <begin position="278"/>
        <end position="316"/>
    </location>
</feature>
<dbReference type="RefSeq" id="WP_274493990.1">
    <property type="nucleotide sequence ID" value="NZ_CP118166.1"/>
</dbReference>
<dbReference type="InterPro" id="IPR003593">
    <property type="entry name" value="AAA+_ATPase"/>
</dbReference>
<dbReference type="PANTHER" id="PTHR35894">
    <property type="entry name" value="GENERAL SECRETION PATHWAY PROTEIN A-RELATED"/>
    <property type="match status" value="1"/>
</dbReference>
<dbReference type="Pfam" id="PF13401">
    <property type="entry name" value="AAA_22"/>
    <property type="match status" value="1"/>
</dbReference>
<accession>A0AAE9ZCR1</accession>
<keyword evidence="5" id="KW-1185">Reference proteome</keyword>
<dbReference type="CDD" id="cd00009">
    <property type="entry name" value="AAA"/>
    <property type="match status" value="1"/>
</dbReference>
<reference evidence="4" key="1">
    <citation type="submission" date="2023-02" db="EMBL/GenBank/DDBJ databases">
        <title>Genome sequence of Hyphococcus flavus.</title>
        <authorList>
            <person name="Rong J.-C."/>
            <person name="Zhao Q."/>
            <person name="Yi M."/>
            <person name="Wu J.-Y."/>
        </authorList>
    </citation>
    <scope>NUCLEOTIDE SEQUENCE</scope>
    <source>
        <strain evidence="4">MCCC 1K03223</strain>
    </source>
</reference>
<evidence type="ECO:0000313" key="5">
    <source>
        <dbReference type="Proteomes" id="UP001214043"/>
    </source>
</evidence>
<dbReference type="GO" id="GO:0016887">
    <property type="term" value="F:ATP hydrolysis activity"/>
    <property type="evidence" value="ECO:0007669"/>
    <property type="project" value="InterPro"/>
</dbReference>
<keyword evidence="2" id="KW-0472">Membrane</keyword>
<feature type="transmembrane region" description="Helical" evidence="2">
    <location>
        <begin position="617"/>
        <end position="639"/>
    </location>
</feature>
<proteinExistence type="predicted"/>
<dbReference type="EMBL" id="CP118166">
    <property type="protein sequence ID" value="WDI32101.1"/>
    <property type="molecule type" value="Genomic_DNA"/>
</dbReference>
<evidence type="ECO:0000256" key="1">
    <source>
        <dbReference type="SAM" id="MobiDB-lite"/>
    </source>
</evidence>
<gene>
    <name evidence="4" type="ORF">PUV54_02710</name>
</gene>
<feature type="compositionally biased region" description="Basic and acidic residues" evidence="1">
    <location>
        <begin position="299"/>
        <end position="316"/>
    </location>
</feature>
<dbReference type="InterPro" id="IPR052026">
    <property type="entry name" value="ExeA_AAA_ATPase_DNA-bind"/>
</dbReference>
<evidence type="ECO:0000259" key="3">
    <source>
        <dbReference type="SMART" id="SM00382"/>
    </source>
</evidence>
<feature type="transmembrane region" description="Helical" evidence="2">
    <location>
        <begin position="645"/>
        <end position="665"/>
    </location>
</feature>
<dbReference type="SUPFAM" id="SSF52540">
    <property type="entry name" value="P-loop containing nucleoside triphosphate hydrolases"/>
    <property type="match status" value="1"/>
</dbReference>
<dbReference type="Proteomes" id="UP001214043">
    <property type="component" value="Chromosome"/>
</dbReference>
<dbReference type="SMART" id="SM00382">
    <property type="entry name" value="AAA"/>
    <property type="match status" value="1"/>
</dbReference>
<organism evidence="4 5">
    <name type="scientific">Hyphococcus flavus</name>
    <dbReference type="NCBI Taxonomy" id="1866326"/>
    <lineage>
        <taxon>Bacteria</taxon>
        <taxon>Pseudomonadati</taxon>
        <taxon>Pseudomonadota</taxon>
        <taxon>Alphaproteobacteria</taxon>
        <taxon>Parvularculales</taxon>
        <taxon>Parvularculaceae</taxon>
        <taxon>Hyphococcus</taxon>
    </lineage>
</organism>
<dbReference type="SUPFAM" id="SSF53448">
    <property type="entry name" value="Nucleotide-diphospho-sugar transferases"/>
    <property type="match status" value="1"/>
</dbReference>
<keyword evidence="2" id="KW-1133">Transmembrane helix</keyword>
<sequence length="709" mass="77516">MYEQFFGLSEKPFSIQPDPSFLYWGRTHRLAYAMLEYGVLNHAGISVVTGEVGCGKTTLIHRLLDQLSDSHTVALLSNVQAGRGDLLSWVLMSFGQPFDDSSHVGLFAQLQNFFIGEYSKGKRIVLIIDEAQNLSIDMLEELRLLSNINAGKDQLLQLILVGQPQLKDVLNKPELLQLTQRVGSDFHLTPLSRDEVQAYIETRLSIAGCRRRVFTERALDLIAAQSRGVPRVINVIADTALVYAFSAEDLVVGVETIRNVIRDKKAYGVFGIASDDASAPPIPSASKQGPDAFVEEDEAPKKRVVTERERTPEPRATEFERVRETAVKTKADIEPQIKPAAAVAPPPVQHSAPTTATAVKTEAAPRNAPEPVRKETPSAVTGAVIVSADPKVSPEATIRSIADGRAVVFAPLVAMPDAAAAANKAGATIVENAGKGLQTGGRARNAGYRQLKKIAPHLKYVQFLDAGVVLDPDWIPAGEKFLERRPEVAVIEGAVRDHHGRRREFTTVQEQKQNEAPGEIAMTSTGAALVRASAFEAAGGFRGDLIARDMEDLCIRQRRRGAHIWRIEEEMSVEETRRPTIGRWWRRSRQRGFDNAYAMSLHGGPPERHGVGATVQAVVWGCVFPLTVAAGAGLAALVVPMFSPMTLPGMAAGGVAAVGLAVYLLQYFASIFRRGLFKPASWRRGFYAVFGRFPEFFGAMRYWLGGERP</sequence>
<dbReference type="KEGG" id="hfl:PUV54_02710"/>
<dbReference type="PANTHER" id="PTHR35894:SF1">
    <property type="entry name" value="PHOSPHORIBULOKINASE _ URIDINE KINASE FAMILY"/>
    <property type="match status" value="1"/>
</dbReference>
<protein>
    <submittedName>
        <fullName evidence="4">AAA family ATPase</fullName>
    </submittedName>
</protein>
<dbReference type="Gene3D" id="3.90.550.10">
    <property type="entry name" value="Spore Coat Polysaccharide Biosynthesis Protein SpsA, Chain A"/>
    <property type="match status" value="1"/>
</dbReference>
<dbReference type="InterPro" id="IPR029044">
    <property type="entry name" value="Nucleotide-diphossugar_trans"/>
</dbReference>
<keyword evidence="2" id="KW-0812">Transmembrane</keyword>
<dbReference type="InterPro" id="IPR027417">
    <property type="entry name" value="P-loop_NTPase"/>
</dbReference>
<feature type="region of interest" description="Disordered" evidence="1">
    <location>
        <begin position="342"/>
        <end position="376"/>
    </location>
</feature>
<dbReference type="InterPro" id="IPR049945">
    <property type="entry name" value="AAA_22"/>
</dbReference>